<dbReference type="PANTHER" id="PTHR46435">
    <property type="entry name" value="E3 UBIQUITIN-PROTEIN LIGASE HECTD4-RELATED"/>
    <property type="match status" value="1"/>
</dbReference>
<keyword evidence="1 2" id="KW-0833">Ubl conjugation pathway</keyword>
<dbReference type="GO" id="GO:0009966">
    <property type="term" value="P:regulation of signal transduction"/>
    <property type="evidence" value="ECO:0007669"/>
    <property type="project" value="UniProtKB-ARBA"/>
</dbReference>
<evidence type="ECO:0000256" key="2">
    <source>
        <dbReference type="PROSITE-ProRule" id="PRU00104"/>
    </source>
</evidence>
<dbReference type="OrthoDB" id="6381281at2759"/>
<accession>A0A0K2U5H1</accession>
<evidence type="ECO:0000256" key="3">
    <source>
        <dbReference type="SAM" id="MobiDB-lite"/>
    </source>
</evidence>
<dbReference type="Gene3D" id="3.30.2160.10">
    <property type="entry name" value="Hect, E3 ligase catalytic domain"/>
    <property type="match status" value="1"/>
</dbReference>
<dbReference type="EMBL" id="HACA01015933">
    <property type="protein sequence ID" value="CDW33294.1"/>
    <property type="molecule type" value="Transcribed_RNA"/>
</dbReference>
<feature type="region of interest" description="Disordered" evidence="3">
    <location>
        <begin position="401"/>
        <end position="424"/>
    </location>
</feature>
<evidence type="ECO:0000256" key="1">
    <source>
        <dbReference type="ARBA" id="ARBA00022786"/>
    </source>
</evidence>
<name>A0A0K2U5H1_LEPSM</name>
<dbReference type="EMBL" id="HACA01015935">
    <property type="protein sequence ID" value="CDW33296.1"/>
    <property type="molecule type" value="Transcribed_RNA"/>
</dbReference>
<dbReference type="GO" id="GO:0004842">
    <property type="term" value="F:ubiquitin-protein transferase activity"/>
    <property type="evidence" value="ECO:0007669"/>
    <property type="project" value="InterPro"/>
</dbReference>
<dbReference type="Gene3D" id="2.60.120.920">
    <property type="match status" value="1"/>
</dbReference>
<reference evidence="5" key="1">
    <citation type="submission" date="2014-05" db="EMBL/GenBank/DDBJ databases">
        <authorList>
            <person name="Chronopoulou M."/>
        </authorList>
    </citation>
    <scope>NUCLEOTIDE SEQUENCE</scope>
    <source>
        <tissue evidence="5">Whole organism</tissue>
    </source>
</reference>
<dbReference type="InterPro" id="IPR043366">
    <property type="entry name" value="HECTD4"/>
</dbReference>
<dbReference type="SUPFAM" id="SSF56204">
    <property type="entry name" value="Hect, E3 ligase catalytic domain"/>
    <property type="match status" value="1"/>
</dbReference>
<protein>
    <recommendedName>
        <fullName evidence="4">HECT domain-containing protein</fullName>
    </recommendedName>
</protein>
<dbReference type="Gene3D" id="3.90.1750.10">
    <property type="entry name" value="Hect, E3 ligase catalytic domains"/>
    <property type="match status" value="1"/>
</dbReference>
<dbReference type="Pfam" id="PF00632">
    <property type="entry name" value="HECT"/>
    <property type="match status" value="1"/>
</dbReference>
<dbReference type="PANTHER" id="PTHR46435:SF1">
    <property type="entry name" value="E3 UBIQUITIN-PROTEIN LIGASE HECTD4-RELATED"/>
    <property type="match status" value="1"/>
</dbReference>
<dbReference type="GO" id="GO:0042593">
    <property type="term" value="P:glucose homeostasis"/>
    <property type="evidence" value="ECO:0007669"/>
    <property type="project" value="TreeGrafter"/>
</dbReference>
<evidence type="ECO:0000313" key="5">
    <source>
        <dbReference type="EMBL" id="CDW33295.1"/>
    </source>
</evidence>
<evidence type="ECO:0000259" key="4">
    <source>
        <dbReference type="PROSITE" id="PS50237"/>
    </source>
</evidence>
<dbReference type="InterPro" id="IPR043136">
    <property type="entry name" value="B30.2/SPRY_sf"/>
</dbReference>
<feature type="compositionally biased region" description="Low complexity" evidence="3">
    <location>
        <begin position="408"/>
        <end position="417"/>
    </location>
</feature>
<dbReference type="Gene3D" id="3.30.2410.10">
    <property type="entry name" value="Hect, E3 ligase catalytic domain"/>
    <property type="match status" value="1"/>
</dbReference>
<dbReference type="InterPro" id="IPR035983">
    <property type="entry name" value="Hect_E3_ubiquitin_ligase"/>
</dbReference>
<feature type="active site" description="Glycyl thioester intermediate" evidence="2">
    <location>
        <position position="3562"/>
    </location>
</feature>
<dbReference type="SMART" id="SM00119">
    <property type="entry name" value="HECTc"/>
    <property type="match status" value="1"/>
</dbReference>
<organism evidence="5">
    <name type="scientific">Lepeophtheirus salmonis</name>
    <name type="common">Salmon louse</name>
    <name type="synonym">Caligus salmonis</name>
    <dbReference type="NCBI Taxonomy" id="72036"/>
    <lineage>
        <taxon>Eukaryota</taxon>
        <taxon>Metazoa</taxon>
        <taxon>Ecdysozoa</taxon>
        <taxon>Arthropoda</taxon>
        <taxon>Crustacea</taxon>
        <taxon>Multicrustacea</taxon>
        <taxon>Hexanauplia</taxon>
        <taxon>Copepoda</taxon>
        <taxon>Siphonostomatoida</taxon>
        <taxon>Caligidae</taxon>
        <taxon>Lepeophtheirus</taxon>
    </lineage>
</organism>
<dbReference type="InterPro" id="IPR000569">
    <property type="entry name" value="HECT_dom"/>
</dbReference>
<sequence length="3594" mass="409886">MAINEELIECLTQDDVFNNSDLGSIVGYENEGRAPQKDDESNSFKRVSRLKLRVLESLWRNADSKVRREHRDKESSLSLIKKQDDKHESQNSSFSAKLPLLLLIPLLESQAKSDPSLVEQTTSILFEFLRECPPLSSSKDAQQLDSLEGLLFRWCSPFSSNVASVIVALACSKRSLKTLVKTIYLLLESKGRKCKLPVGSMLKALTPYGSDVYPPIPTHILEQWRIKDYFDLSYVYDDQDDEFRRRRLTVSPSYIYLFSGNVGLVKIGNGRNGSIRGHVYATNPALKKGFLAFAQGHLIFHSANEKFQILDCNTLQEKGDLKMDSELLLEGSETLHFLSEGAQFFWIRSSPLPHQEEDEEQQEVEENEKIDYELSITLDVFDIQSDEESIKPSRERIILSRRDEGRLTSSKKSTTTSQGSSDRKNLCTSTGLDIKTLFQSPVLTCGNYVSFLTYNNTLPSHRSVFGNKVPGGGGYTAYSFSVQNGEFHGKNDFTEAISSNKQFKKKLILCSAAATYDTFNDLIWIVYSGGMVGLLCSNFKSLAYIKNLLHIPLKAQDASDTMLVDDVRRELLRKAALLSSIPNNEKNYSSSPTNIESELIYILQDSFSEKDREGSFCILKIISQFQFSSFPLDTIINHLKEDHLLLDFAFDTFLATMKDDDDGKLSHLLNSMTLNPRLKNKIYTSLSSFKAMDSKRLLKIIRNEEFVDSLILDLIQESYNVFQSKDVELHHPRSSPLLLFLTNYISRYAFFTLNGEEDFDCKTFIQHCNKIIRVIETKFLQDFLIPSKILTYKDFDKLVKSTVIGTFFQTIISALSHPKFQILGVIKETSEEIIRLWKSISEIASAQWKNKNEGTFVGKEMGFLSTIPELDSWEPYRVIESPHPIKNIYKHEESINIPNASVIYLKFDTRCSLEPEDKFTILRWNRILVEFTKNSWPDTEYRIDWPTSITIKFETKGRNKVWGFKILVSKHISQLESTNLSLPHMTETALSVSSLLYAYMNILYAGPEISDHEEKSRPLLGLKLLGRCVWNRESRNIARIRLPKSIVTKMRDLTGIKIPPLRLSVKEALGIEDLEEGILASVMKHLSLFEVVEDLNTHERNQTLEYSTLVDMVGQTHRRINALIRRLQILADLENQWELEIDCLKDGSVSYEDIFFREYHLNETRWKELTLLGFLKGIEVNDNKRERAVNDLLRAMEREMIYGSDEDPFSRTRTVVNGIMEKIELLLKISINIEEPESSSNLMTQSLISWPDSITKKKKFLERERSLDDSILQIPLLKKNHVTSKFENKKSTEAEILDEIFEFIGSHPEKAVSQRSFLNAIQTRQRRYECRNLSIIQMKEIISSAKKFEIGSWMASSFISNIKDGLNTEEIYFGANSLHEIRENFIELTSILTAISSQYYHSSTFVIETLCQIPYEKADEICLIRNGLVNLLSVLCCDQANSELAWKGFKCLANRCVSWEQSVEEEKDKKMDLVSQDEFGLARQLSIVLTNHLVRVTSSYDEKRNESLEEIISLLVFMSKCQTGKDMLSQPSCISDLLELLLEPMSPKMILEIVQLCYIGLPRMSQESVKRVDIPKWNLGFSTCEENQSEQSHLKRILNLIMAKLSDYLVPGSQVNSVFTSKPTKSLRRSSFIPHGNNSLMMENVSSSISIDRGIMALYVHKKNKNQTAHEIIQLLFNVNSEVKLFPLGGNTSNMDKVVKMDKDFTKHNKAEVICGDASLVFHKGTKLAQLGFVISVSSKTNENQDSQACRDKNIILSRSDPVRPFISSYVAHSIVTKLVSLLHSLAQSTVWKDALISLLKKNLERLQTMVKSTESLYDLDNPMELFKFYAIGRKVIAMLSIIGAFDCQFKSGDEVIIESTQDVDKIDTIDEDLGIATLCNFGEIILKRLKPMHRLDYQGKELFSQFILDELVNSFHILLTPDSEIGIDPISAALPANGDGWSLKLAVSRVLAEIRTKSCQLLALYSNDEEFILAFMRKSYQAIDMLKLVSKDVLPTDDIDLVQRKLKNLKSIYRDCFKPPIPASRSTKSSLNKRETAWNPLISFPPISSTIFSYSMTGVAYHGDPIHSTTLPRGVFIYANSNSISYFEISILSLGEVETQSESTSAVLSIGVSPLSEEKGGDDPWMNPTGSVFIHNNGRIVHYCGESPLQWKSLKLEHIFRQGDVIGLIVDERKVQFTINGALMSEVFENVGQDLFPAIHILKKGVQIKANFGNGGPFKFEEQNRKILDLRRESLRVEENVSCVKESNGDMYSFLQFDVTTKNECPGAAGHRRLSNVPSRNALRIKGEKDYDFRESSYFHPSSNAIPVFKSGGYDPQFKKPLDDDSDDDNFDDDLETRHVHEDLNSLVVKSWETKIFPIISRRFRNDSERQDGLEQIKGALSLGMTDIARQTVEFLYEESGGIPQDLHLPTIEDIKEDLSKLSIDGIKKGMIVNIGSINEELGYKIGPESIFETSFHSGEVLDVDIDNELVQVETYLKLKGILVRYWYPLCALEKSSQSNTSASSNICLINTGAFDIHNPDIHREVLNMEFALSRIYCRSAYISLLLFSTQLDLNELDFENENESVLSNIVMLQDPDIENLRLLSESFFRKSDIHSNILDTNIAIHESQSLFDISSNQFRRLFYCNEGKLINEVKRILEKDGLQSEIIHELFNCLKSPENYFITEEIEINDLSILKSLVRFDNCAFVSVSCRYEEEALSQDDLVIQLQTLNGLVLKPNGRSTPRDIIQYPADKKFPMLLLADEIVQISHGGGGEEKIPSILLHGIHRDFPLVVCVIEVLVTLSPDNFTSSTGFDLISSLLSFLTKYSAPLIIKERLFVLLLKCTKYFNVNISKLRNNLALNGLFQELRHLHALESKEKDFSSYFVVLAELLYYVYSDQECDSWFNDIKSILVKLKNWDSMYPKGEKIYPNDFDRLLILNGIHKNVSTEEIRSSILKIVDALGGTYKNSELFVPESDPENNDEGYRFAVVQVRFGSKINQIKSELEKCPLLNHQLNEDEDNETEFTITKFHSDIIHNLEANEALEKYLDHKIFQENSSPRKKLEGILTNLNSTDLKSLSESLGTDIKDINTLKNISPRVKLVKALMRIGFDLNLTNNLEGCRETYSMENHAVLVEEINDYCKDYSISPFDIHPNETYEFRYGLKALQELNKTVSKSKLLSKISFKNVENEEKVLALRSLLFTSVKTEFFNSKLIMLRNPSQPPPELSLNPVEDIGITKEDSSQTWFVQAMKHLANVDSQQLCVNFATGGDPELPLNVKMIGEEVFGNSGSFRHFLSRTTQELLSRAIPLFVPNLGSERKGLWTLKSDEVLSYNTEKYLKFFGQLLGMALRAGIPLALNLMPQNWKSLADCQLNDCDLRDFDPNTSNLISSIKNIKNQEEFEEFIEDYQFPKMTVLEVSGNERELIPGGGSIYLSWSNRNEYIEALKKFKMQEMECTERWIHIKAGLASVIPMDIFLSLFKPSEIEALICGPNRVNIRYIKEHTIYQVGIRESDAHVRYFWSVLETLSKSQIQKFIKFCSNQDRIQTWSEENLPPYPMKIAPANGNSDEDDDPDQRYIRVETCMFMIKLPRYSSYEIMRKKIIFAISSAMDPLSG</sequence>
<proteinExistence type="predicted"/>
<feature type="domain" description="HECT" evidence="4">
    <location>
        <begin position="3255"/>
        <end position="3594"/>
    </location>
</feature>
<dbReference type="PROSITE" id="PS50237">
    <property type="entry name" value="HECT"/>
    <property type="match status" value="1"/>
</dbReference>
<dbReference type="EMBL" id="HACA01015934">
    <property type="protein sequence ID" value="CDW33295.1"/>
    <property type="molecule type" value="Transcribed_RNA"/>
</dbReference>